<accession>A0A2S4MI17</accession>
<dbReference type="RefSeq" id="WP_103717271.1">
    <property type="nucleotide sequence ID" value="NZ_PQFZ01000003.1"/>
</dbReference>
<evidence type="ECO:0000256" key="3">
    <source>
        <dbReference type="ARBA" id="ARBA00022827"/>
    </source>
</evidence>
<dbReference type="PANTHER" id="PTHR43400:SF10">
    <property type="entry name" value="3-OXOSTEROID 1-DEHYDROGENASE"/>
    <property type="match status" value="1"/>
</dbReference>
<evidence type="ECO:0000256" key="1">
    <source>
        <dbReference type="ARBA" id="ARBA00001974"/>
    </source>
</evidence>
<dbReference type="InterPro" id="IPR003953">
    <property type="entry name" value="FAD-dep_OxRdtase_2_FAD-bd"/>
</dbReference>
<dbReference type="Pfam" id="PF00890">
    <property type="entry name" value="FAD_binding_2"/>
    <property type="match status" value="1"/>
</dbReference>
<dbReference type="OrthoDB" id="3178130at2"/>
<dbReference type="EMBL" id="PQFZ01000003">
    <property type="protein sequence ID" value="POR54057.1"/>
    <property type="molecule type" value="Genomic_DNA"/>
</dbReference>
<dbReference type="InterPro" id="IPR036188">
    <property type="entry name" value="FAD/NAD-bd_sf"/>
</dbReference>
<comment type="caution">
    <text evidence="6">The sequence shown here is derived from an EMBL/GenBank/DDBJ whole genome shotgun (WGS) entry which is preliminary data.</text>
</comment>
<keyword evidence="4" id="KW-0560">Oxidoreductase</keyword>
<evidence type="ECO:0000313" key="6">
    <source>
        <dbReference type="EMBL" id="POR54057.1"/>
    </source>
</evidence>
<evidence type="ECO:0000256" key="2">
    <source>
        <dbReference type="ARBA" id="ARBA00022630"/>
    </source>
</evidence>
<dbReference type="PANTHER" id="PTHR43400">
    <property type="entry name" value="FUMARATE REDUCTASE"/>
    <property type="match status" value="1"/>
</dbReference>
<keyword evidence="2" id="KW-0285">Flavoprotein</keyword>
<comment type="cofactor">
    <cofactor evidence="1">
        <name>FAD</name>
        <dbReference type="ChEBI" id="CHEBI:57692"/>
    </cofactor>
</comment>
<proteinExistence type="predicted"/>
<dbReference type="SUPFAM" id="SSF51905">
    <property type="entry name" value="FAD/NAD(P)-binding domain"/>
    <property type="match status" value="1"/>
</dbReference>
<reference evidence="6 7" key="1">
    <citation type="submission" date="2018-01" db="EMBL/GenBank/DDBJ databases">
        <title>Genomic Encyclopedia of Type Strains, Phase III (KMG-III): the genomes of soil and plant-associated and newly described type strains.</title>
        <authorList>
            <person name="Whitman W."/>
        </authorList>
    </citation>
    <scope>NUCLEOTIDE SEQUENCE [LARGE SCALE GENOMIC DNA]</scope>
    <source>
        <strain evidence="6 7">1131</strain>
    </source>
</reference>
<feature type="domain" description="FAD-dependent oxidoreductase 2 FAD-binding" evidence="5">
    <location>
        <begin position="15"/>
        <end position="551"/>
    </location>
</feature>
<evidence type="ECO:0000256" key="4">
    <source>
        <dbReference type="ARBA" id="ARBA00023002"/>
    </source>
</evidence>
<keyword evidence="7" id="KW-1185">Reference proteome</keyword>
<dbReference type="PRINTS" id="PR00411">
    <property type="entry name" value="PNDRDTASEI"/>
</dbReference>
<evidence type="ECO:0000259" key="5">
    <source>
        <dbReference type="Pfam" id="PF00890"/>
    </source>
</evidence>
<dbReference type="InterPro" id="IPR050315">
    <property type="entry name" value="FAD-oxidoreductase_2"/>
</dbReference>
<evidence type="ECO:0000313" key="7">
    <source>
        <dbReference type="Proteomes" id="UP000236919"/>
    </source>
</evidence>
<dbReference type="AlphaFoldDB" id="A0A2S4MI17"/>
<name>A0A2S4MI17_9HYPH</name>
<keyword evidence="3" id="KW-0274">FAD</keyword>
<organism evidence="6 7">
    <name type="scientific">Bosea psychrotolerans</name>
    <dbReference type="NCBI Taxonomy" id="1871628"/>
    <lineage>
        <taxon>Bacteria</taxon>
        <taxon>Pseudomonadati</taxon>
        <taxon>Pseudomonadota</taxon>
        <taxon>Alphaproteobacteria</taxon>
        <taxon>Hyphomicrobiales</taxon>
        <taxon>Boseaceae</taxon>
        <taxon>Bosea</taxon>
    </lineage>
</organism>
<gene>
    <name evidence="6" type="ORF">CYD53_103154</name>
</gene>
<dbReference type="GO" id="GO:0008202">
    <property type="term" value="P:steroid metabolic process"/>
    <property type="evidence" value="ECO:0007669"/>
    <property type="project" value="UniProtKB-ARBA"/>
</dbReference>
<dbReference type="GO" id="GO:0016491">
    <property type="term" value="F:oxidoreductase activity"/>
    <property type="evidence" value="ECO:0007669"/>
    <property type="project" value="UniProtKB-KW"/>
</dbReference>
<dbReference type="Proteomes" id="UP000236919">
    <property type="component" value="Unassembled WGS sequence"/>
</dbReference>
<dbReference type="InterPro" id="IPR027477">
    <property type="entry name" value="Succ_DH/fumarate_Rdtase_cat_sf"/>
</dbReference>
<sequence length="583" mass="61217">MFASIDAISDNASYDIIVVGAGGGGLAAAVFAAIAGKSVLVVERTEYVGGTTALSAATTWIPNSLHASTVATDDSFEKAATFLTGVVGNRSSASLREAFLKSGPDAVAALEAKTDVRFRPYATHPDYEQQVEGATMRGRALEPLPFDGRELGDDLARIRPPIPEFTLFGGMMVDRTDIGHLLGLRTSWKSFRHAAAILARYGLDRLKSPRGTRLVMGNALIGRLLLSLKKRGGAVLLGTSVSQFLTGPDGVAGVVLVQAGQTRTVEARHGVVLAAGGFNRHKTRRAQLLASPTPDFSPAAPGHTGEMQDLALGLGARLGEGNLDNAYWAPVSLRTRPDGSTAVFPHFVLDRSKPGTVCVDQSGRRFVNESTSYHLFVRAMFEANRSVPTIPCYIITDAAGLKSYGLGQVRMGAKNLKPYLDDGYLIEGATVAALAEKLGMEPAVLEKTVADMNGYARTGVDPEFGRGATAYHRANGDASKGPNPTLGPIATAPFYAVKLVPGDIGAATGLVIDEWARVLDGENRPIGGLYACGNEANSIMGGTYPGPGITIGPALTFAYRAVQHALGQCDAAKGQASHRAEVA</sequence>
<dbReference type="SUPFAM" id="SSF56425">
    <property type="entry name" value="Succinate dehydrogenase/fumarate reductase flavoprotein, catalytic domain"/>
    <property type="match status" value="1"/>
</dbReference>
<dbReference type="NCBIfam" id="NF009477">
    <property type="entry name" value="PRK12843.1"/>
    <property type="match status" value="1"/>
</dbReference>
<dbReference type="Gene3D" id="3.50.50.60">
    <property type="entry name" value="FAD/NAD(P)-binding domain"/>
    <property type="match status" value="2"/>
</dbReference>
<protein>
    <submittedName>
        <fullName evidence="6">Succinate dehydrogenase/fumarate reductase flavoprotein subunit</fullName>
    </submittedName>
</protein>